<dbReference type="EMBL" id="CAACVG010012848">
    <property type="protein sequence ID" value="VEN60962.1"/>
    <property type="molecule type" value="Genomic_DNA"/>
</dbReference>
<evidence type="ECO:0000313" key="13">
    <source>
        <dbReference type="Proteomes" id="UP000410492"/>
    </source>
</evidence>
<feature type="domain" description="N-acetyltransferase ESCO acetyl-transferase" evidence="11">
    <location>
        <begin position="287"/>
        <end position="355"/>
    </location>
</feature>
<gene>
    <name evidence="12" type="ORF">CALMAC_LOCUS18497</name>
</gene>
<keyword evidence="9" id="KW-0012">Acyltransferase</keyword>
<evidence type="ECO:0000256" key="1">
    <source>
        <dbReference type="ARBA" id="ARBA00004123"/>
    </source>
</evidence>
<evidence type="ECO:0000256" key="3">
    <source>
        <dbReference type="ARBA" id="ARBA00022679"/>
    </source>
</evidence>
<evidence type="ECO:0000256" key="6">
    <source>
        <dbReference type="ARBA" id="ARBA00022833"/>
    </source>
</evidence>
<comment type="similarity">
    <text evidence="2">Belongs to the acetyltransferase family. ECO subfamily.</text>
</comment>
<keyword evidence="6" id="KW-0862">Zinc</keyword>
<dbReference type="InterPro" id="IPR028005">
    <property type="entry name" value="AcTrfase_ESCO_Znf_dom"/>
</dbReference>
<accession>A0A653DN65</accession>
<dbReference type="SUPFAM" id="SSF55729">
    <property type="entry name" value="Acyl-CoA N-acyltransferases (Nat)"/>
    <property type="match status" value="1"/>
</dbReference>
<dbReference type="InterPro" id="IPR028009">
    <property type="entry name" value="ESCO_Acetyltransf_dom"/>
</dbReference>
<evidence type="ECO:0000256" key="5">
    <source>
        <dbReference type="ARBA" id="ARBA00022771"/>
    </source>
</evidence>
<keyword evidence="4" id="KW-0479">Metal-binding</keyword>
<keyword evidence="5" id="KW-0863">Zinc-finger</keyword>
<dbReference type="Gene3D" id="3.40.630.30">
    <property type="match status" value="1"/>
</dbReference>
<evidence type="ECO:0008006" key="14">
    <source>
        <dbReference type="Google" id="ProtNLM"/>
    </source>
</evidence>
<dbReference type="GO" id="GO:0007064">
    <property type="term" value="P:mitotic sister chromatid cohesion"/>
    <property type="evidence" value="ECO:0007669"/>
    <property type="project" value="TreeGrafter"/>
</dbReference>
<evidence type="ECO:0000256" key="8">
    <source>
        <dbReference type="ARBA" id="ARBA00023306"/>
    </source>
</evidence>
<sequence>MSATNIDEILSVLDETEVDSDAEDGQQVVLPVHNYNSITTDNGVQLHEQPFGRDATCPASLILSPISQMCSVTSGLALSSPKRIKNLAPLLDEISNNNEDQKVTDDETLFPVFYHRKESSSEATKNTKATGGIVKKKFKKISKDQMILDAGQKRFGVVQCPECLFLYHLGDPSDEIIHTNYHQAIHIFRFQGWKNERVVATNNNDRIIQILANDSKVWLKRVHDVMSVVDRELGHYDEPFKAENTQTYLYVKNRLIVGCIVAVPASLGYRMLTSGPNEGDFCSQTAYPIKCGIFRIWVSANHRRQGVGKALMDAVKSHFIPGYPLDNSEIAMSSPTLMGKSFASKYFGTPNYLVYFL</sequence>
<dbReference type="Pfam" id="PF13880">
    <property type="entry name" value="Acetyltransf_13"/>
    <property type="match status" value="1"/>
</dbReference>
<protein>
    <recommendedName>
        <fullName evidence="14">N-acetyltransferase domain-containing protein</fullName>
    </recommendedName>
</protein>
<dbReference type="GO" id="GO:0008270">
    <property type="term" value="F:zinc ion binding"/>
    <property type="evidence" value="ECO:0007669"/>
    <property type="project" value="UniProtKB-KW"/>
</dbReference>
<evidence type="ECO:0000259" key="10">
    <source>
        <dbReference type="Pfam" id="PF13878"/>
    </source>
</evidence>
<evidence type="ECO:0000256" key="7">
    <source>
        <dbReference type="ARBA" id="ARBA00023242"/>
    </source>
</evidence>
<evidence type="ECO:0000313" key="12">
    <source>
        <dbReference type="EMBL" id="VEN60962.1"/>
    </source>
</evidence>
<keyword evidence="8" id="KW-0131">Cell cycle</keyword>
<comment type="subcellular location">
    <subcellularLocation>
        <location evidence="1">Nucleus</location>
    </subcellularLocation>
</comment>
<dbReference type="OrthoDB" id="428854at2759"/>
<dbReference type="PANTHER" id="PTHR45884:SF2">
    <property type="entry name" value="N-ACETYLTRANSFERASE ECO"/>
    <property type="match status" value="1"/>
</dbReference>
<dbReference type="PANTHER" id="PTHR45884">
    <property type="entry name" value="N-ACETYLTRANSFERASE ECO"/>
    <property type="match status" value="1"/>
</dbReference>
<keyword evidence="3" id="KW-0808">Transferase</keyword>
<dbReference type="GO" id="GO:0061733">
    <property type="term" value="F:protein-lysine-acetyltransferase activity"/>
    <property type="evidence" value="ECO:0007669"/>
    <property type="project" value="TreeGrafter"/>
</dbReference>
<organism evidence="12 13">
    <name type="scientific">Callosobruchus maculatus</name>
    <name type="common">Southern cowpea weevil</name>
    <name type="synonym">Pulse bruchid</name>
    <dbReference type="NCBI Taxonomy" id="64391"/>
    <lineage>
        <taxon>Eukaryota</taxon>
        <taxon>Metazoa</taxon>
        <taxon>Ecdysozoa</taxon>
        <taxon>Arthropoda</taxon>
        <taxon>Hexapoda</taxon>
        <taxon>Insecta</taxon>
        <taxon>Pterygota</taxon>
        <taxon>Neoptera</taxon>
        <taxon>Endopterygota</taxon>
        <taxon>Coleoptera</taxon>
        <taxon>Polyphaga</taxon>
        <taxon>Cucujiformia</taxon>
        <taxon>Chrysomeloidea</taxon>
        <taxon>Chrysomelidae</taxon>
        <taxon>Bruchinae</taxon>
        <taxon>Bruchini</taxon>
        <taxon>Callosobruchus</taxon>
    </lineage>
</organism>
<dbReference type="GO" id="GO:0005634">
    <property type="term" value="C:nucleus"/>
    <property type="evidence" value="ECO:0007669"/>
    <property type="project" value="UniProtKB-SubCell"/>
</dbReference>
<name>A0A653DN65_CALMS</name>
<dbReference type="GO" id="GO:0000785">
    <property type="term" value="C:chromatin"/>
    <property type="evidence" value="ECO:0007669"/>
    <property type="project" value="TreeGrafter"/>
</dbReference>
<evidence type="ECO:0000256" key="2">
    <source>
        <dbReference type="ARBA" id="ARBA00005816"/>
    </source>
</evidence>
<evidence type="ECO:0000256" key="4">
    <source>
        <dbReference type="ARBA" id="ARBA00022723"/>
    </source>
</evidence>
<dbReference type="InterPro" id="IPR016181">
    <property type="entry name" value="Acyl_CoA_acyltransferase"/>
</dbReference>
<reference evidence="12 13" key="1">
    <citation type="submission" date="2019-01" db="EMBL/GenBank/DDBJ databases">
        <authorList>
            <person name="Sayadi A."/>
        </authorList>
    </citation>
    <scope>NUCLEOTIDE SEQUENCE [LARGE SCALE GENOMIC DNA]</scope>
</reference>
<dbReference type="Pfam" id="PF13878">
    <property type="entry name" value="zf-C2H2_3"/>
    <property type="match status" value="1"/>
</dbReference>
<dbReference type="AlphaFoldDB" id="A0A653DN65"/>
<keyword evidence="13" id="KW-1185">Reference proteome</keyword>
<dbReference type="Proteomes" id="UP000410492">
    <property type="component" value="Unassembled WGS sequence"/>
</dbReference>
<proteinExistence type="inferred from homology"/>
<dbReference type="CDD" id="cd04301">
    <property type="entry name" value="NAT_SF"/>
    <property type="match status" value="1"/>
</dbReference>
<evidence type="ECO:0000259" key="11">
    <source>
        <dbReference type="Pfam" id="PF13880"/>
    </source>
</evidence>
<feature type="domain" description="N-acetyltransferase ESCO zinc-finger" evidence="10">
    <location>
        <begin position="145"/>
        <end position="184"/>
    </location>
</feature>
<keyword evidence="7" id="KW-0539">Nucleus</keyword>
<evidence type="ECO:0000256" key="9">
    <source>
        <dbReference type="ARBA" id="ARBA00023315"/>
    </source>
</evidence>